<dbReference type="RefSeq" id="WP_058475181.1">
    <property type="nucleotide sequence ID" value="NZ_CAAAIL010000003.1"/>
</dbReference>
<dbReference type="EMBL" id="LNYR01000046">
    <property type="protein sequence ID" value="KTD43703.1"/>
    <property type="molecule type" value="Genomic_DNA"/>
</dbReference>
<keyword evidence="1" id="KW-1133">Transmembrane helix</keyword>
<dbReference type="OrthoDB" id="5652980at2"/>
<dbReference type="InterPro" id="IPR012902">
    <property type="entry name" value="N_methyl_site"/>
</dbReference>
<sequence length="247" mass="28353">MNRQTGFSLSEVLISLFLASIILSTLIHMYLSTKRHYLEFQNVLEQRFELQWVTDLLTDSIRRAGFTPCLGIEQLTTVDMRKAGQTLWGIKSDNNSSPSIRINRMSDVFSENVSFLSPTELVVSSPVVINERRPLVIADCTHAEVHQILKVEQKTDGQLITLAKPRMYAYENSLYAGEWLEEQWFIKPNSQHINTLHYQLGQTEELSPYIHSFFTTQQSLHGKKIVTIKMGLEQDKMHELIVVVRGA</sequence>
<evidence type="ECO:0000313" key="4">
    <source>
        <dbReference type="Proteomes" id="UP000054639"/>
    </source>
</evidence>
<proteinExistence type="predicted"/>
<evidence type="ECO:0000313" key="2">
    <source>
        <dbReference type="EMBL" id="KTD43703.1"/>
    </source>
</evidence>
<dbReference type="Proteomes" id="UP000054639">
    <property type="component" value="Unassembled WGS sequence"/>
</dbReference>
<accession>A0A378KV99</accession>
<evidence type="ECO:0000313" key="3">
    <source>
        <dbReference type="EMBL" id="STY17308.1"/>
    </source>
</evidence>
<feature type="transmembrane region" description="Helical" evidence="1">
    <location>
        <begin position="12"/>
        <end position="31"/>
    </location>
</feature>
<dbReference type="Pfam" id="PF07963">
    <property type="entry name" value="N_methyl"/>
    <property type="match status" value="1"/>
</dbReference>
<dbReference type="AlphaFoldDB" id="A0A378KV99"/>
<dbReference type="Proteomes" id="UP000254230">
    <property type="component" value="Unassembled WGS sequence"/>
</dbReference>
<name>A0A378KV99_9GAMM</name>
<organism evidence="3 5">
    <name type="scientific">Legionella quateirensis</name>
    <dbReference type="NCBI Taxonomy" id="45072"/>
    <lineage>
        <taxon>Bacteria</taxon>
        <taxon>Pseudomonadati</taxon>
        <taxon>Pseudomonadota</taxon>
        <taxon>Gammaproteobacteria</taxon>
        <taxon>Legionellales</taxon>
        <taxon>Legionellaceae</taxon>
        <taxon>Legionella</taxon>
    </lineage>
</organism>
<keyword evidence="1" id="KW-0812">Transmembrane</keyword>
<keyword evidence="1" id="KW-0472">Membrane</keyword>
<evidence type="ECO:0000256" key="1">
    <source>
        <dbReference type="SAM" id="Phobius"/>
    </source>
</evidence>
<protein>
    <submittedName>
        <fullName evidence="3">Tfp pilus assembly protein PilW</fullName>
    </submittedName>
</protein>
<dbReference type="STRING" id="45072.Lqua_3057"/>
<reference evidence="2 4" key="1">
    <citation type="submission" date="2015-11" db="EMBL/GenBank/DDBJ databases">
        <title>Genomic analysis of 38 Legionella species identifies large and diverse effector repertoires.</title>
        <authorList>
            <person name="Burstein D."/>
            <person name="Amaro F."/>
            <person name="Zusman T."/>
            <person name="Lifshitz Z."/>
            <person name="Cohen O."/>
            <person name="Gilbert J.A."/>
            <person name="Pupko T."/>
            <person name="Shuman H.A."/>
            <person name="Segal G."/>
        </authorList>
    </citation>
    <scope>NUCLEOTIDE SEQUENCE [LARGE SCALE GENOMIC DNA]</scope>
    <source>
        <strain evidence="2 4">ATCC 49507</strain>
    </source>
</reference>
<keyword evidence="4" id="KW-1185">Reference proteome</keyword>
<reference evidence="3 5" key="2">
    <citation type="submission" date="2018-06" db="EMBL/GenBank/DDBJ databases">
        <authorList>
            <consortium name="Pathogen Informatics"/>
            <person name="Doyle S."/>
        </authorList>
    </citation>
    <scope>NUCLEOTIDE SEQUENCE [LARGE SCALE GENOMIC DNA]</scope>
    <source>
        <strain evidence="3 5">NCTC12376</strain>
    </source>
</reference>
<evidence type="ECO:0000313" key="5">
    <source>
        <dbReference type="Proteomes" id="UP000254230"/>
    </source>
</evidence>
<gene>
    <name evidence="2" type="ORF">Lqua_3057</name>
    <name evidence="3" type="ORF">NCTC12376_01105</name>
</gene>
<dbReference type="EMBL" id="UGOW01000001">
    <property type="protein sequence ID" value="STY17308.1"/>
    <property type="molecule type" value="Genomic_DNA"/>
</dbReference>